<dbReference type="AlphaFoldDB" id="A0AAW1U4T7"/>
<accession>A0AAW1U4T7</accession>
<proteinExistence type="predicted"/>
<keyword evidence="2" id="KW-1185">Reference proteome</keyword>
<evidence type="ECO:0000313" key="2">
    <source>
        <dbReference type="Proteomes" id="UP001431783"/>
    </source>
</evidence>
<name>A0AAW1U4T7_9CUCU</name>
<gene>
    <name evidence="1" type="ORF">WA026_009389</name>
</gene>
<reference evidence="1 2" key="1">
    <citation type="submission" date="2023-03" db="EMBL/GenBank/DDBJ databases">
        <title>Genome insight into feeding habits of ladybird beetles.</title>
        <authorList>
            <person name="Li H.-S."/>
            <person name="Huang Y.-H."/>
            <person name="Pang H."/>
        </authorList>
    </citation>
    <scope>NUCLEOTIDE SEQUENCE [LARGE SCALE GENOMIC DNA]</scope>
    <source>
        <strain evidence="1">SYSU_2023b</strain>
        <tissue evidence="1">Whole body</tissue>
    </source>
</reference>
<dbReference type="EMBL" id="JARQZJ010000034">
    <property type="protein sequence ID" value="KAK9875586.1"/>
    <property type="molecule type" value="Genomic_DNA"/>
</dbReference>
<organism evidence="1 2">
    <name type="scientific">Henosepilachna vigintioctopunctata</name>
    <dbReference type="NCBI Taxonomy" id="420089"/>
    <lineage>
        <taxon>Eukaryota</taxon>
        <taxon>Metazoa</taxon>
        <taxon>Ecdysozoa</taxon>
        <taxon>Arthropoda</taxon>
        <taxon>Hexapoda</taxon>
        <taxon>Insecta</taxon>
        <taxon>Pterygota</taxon>
        <taxon>Neoptera</taxon>
        <taxon>Endopterygota</taxon>
        <taxon>Coleoptera</taxon>
        <taxon>Polyphaga</taxon>
        <taxon>Cucujiformia</taxon>
        <taxon>Coccinelloidea</taxon>
        <taxon>Coccinellidae</taxon>
        <taxon>Epilachninae</taxon>
        <taxon>Epilachnini</taxon>
        <taxon>Henosepilachna</taxon>
    </lineage>
</organism>
<sequence length="108" mass="12289">MVKNLSTDPRTSHWRDAQAVGWAAASKFALSHRLSRSKTPLTCRINNPFAFLSVDHKKGLFIARQTGMKKTELGSRNEQQDNLTGMRIVKYIHENFLTRVVGLDLSYL</sequence>
<evidence type="ECO:0000313" key="1">
    <source>
        <dbReference type="EMBL" id="KAK9875586.1"/>
    </source>
</evidence>
<dbReference type="Proteomes" id="UP001431783">
    <property type="component" value="Unassembled WGS sequence"/>
</dbReference>
<protein>
    <submittedName>
        <fullName evidence="1">Uncharacterized protein</fullName>
    </submittedName>
</protein>
<comment type="caution">
    <text evidence="1">The sequence shown here is derived from an EMBL/GenBank/DDBJ whole genome shotgun (WGS) entry which is preliminary data.</text>
</comment>